<gene>
    <name evidence="1" type="ORF">MUA95_11685</name>
</gene>
<sequence length="71" mass="7827">MRKLSVSILTTLIIVGGLLSSTIWTNGFINANTSEGNHSTTTEIDSNQQECNNASSYLKNVRCVDYEKKSE</sequence>
<organism evidence="1 2">
    <name type="scientific">Staphylococcus agnetis</name>
    <dbReference type="NCBI Taxonomy" id="985762"/>
    <lineage>
        <taxon>Bacteria</taxon>
        <taxon>Bacillati</taxon>
        <taxon>Bacillota</taxon>
        <taxon>Bacilli</taxon>
        <taxon>Bacillales</taxon>
        <taxon>Staphylococcaceae</taxon>
        <taxon>Staphylococcus</taxon>
    </lineage>
</organism>
<dbReference type="Proteomes" id="UP001065705">
    <property type="component" value="Chromosome"/>
</dbReference>
<dbReference type="RefSeq" id="WP_262626390.1">
    <property type="nucleotide sequence ID" value="NZ_CP094809.1"/>
</dbReference>
<evidence type="ECO:0008006" key="3">
    <source>
        <dbReference type="Google" id="ProtNLM"/>
    </source>
</evidence>
<reference evidence="1" key="1">
    <citation type="submission" date="2022-03" db="EMBL/GenBank/DDBJ databases">
        <title>Comparative Genomics of East African Camel-Associated Staphylococcaceae spp.: Diversity and Inheritance of Traits Involved in Host-Pathogen Interactions.</title>
        <authorList>
            <person name="Akarsu H."/>
            <person name="Liljander A."/>
            <person name="Younan M."/>
            <person name="Brodard I."/>
            <person name="Glucks I."/>
            <person name="Labroussaa F."/>
            <person name="Overesch G."/>
            <person name="Kuhnert P."/>
            <person name="Perreten V."/>
            <person name="Drexler J.F."/>
            <person name="Corman V.M."/>
            <person name="Falquet L."/>
            <person name="Jores J."/>
        </authorList>
    </citation>
    <scope>NUCLEOTIDE SEQUENCE</scope>
    <source>
        <strain evidence="1">IVB6197</strain>
    </source>
</reference>
<proteinExistence type="predicted"/>
<evidence type="ECO:0000313" key="1">
    <source>
        <dbReference type="EMBL" id="UXU57180.1"/>
    </source>
</evidence>
<accession>A0ABD7TUM2</accession>
<dbReference type="EMBL" id="CP094809">
    <property type="protein sequence ID" value="UXU57180.1"/>
    <property type="molecule type" value="Genomic_DNA"/>
</dbReference>
<name>A0ABD7TUM2_9STAP</name>
<evidence type="ECO:0000313" key="2">
    <source>
        <dbReference type="Proteomes" id="UP001065705"/>
    </source>
</evidence>
<protein>
    <recommendedName>
        <fullName evidence="3">Secreted protein</fullName>
    </recommendedName>
</protein>
<dbReference type="AlphaFoldDB" id="A0ABD7TUM2"/>